<gene>
    <name evidence="3" type="ORF">VCB98_08645</name>
</gene>
<feature type="chain" id="PRO_5043044945" description="Copper resistance protein B" evidence="2">
    <location>
        <begin position="25"/>
        <end position="231"/>
    </location>
</feature>
<protein>
    <recommendedName>
        <fullName evidence="5">Copper resistance protein B</fullName>
    </recommendedName>
</protein>
<evidence type="ECO:0000313" key="4">
    <source>
        <dbReference type="Proteomes" id="UP001302316"/>
    </source>
</evidence>
<evidence type="ECO:0008006" key="5">
    <source>
        <dbReference type="Google" id="ProtNLM"/>
    </source>
</evidence>
<organism evidence="3 4">
    <name type="scientific">Natronospira elongata</name>
    <dbReference type="NCBI Taxonomy" id="3110268"/>
    <lineage>
        <taxon>Bacteria</taxon>
        <taxon>Pseudomonadati</taxon>
        <taxon>Pseudomonadota</taxon>
        <taxon>Gammaproteobacteria</taxon>
        <taxon>Natronospirales</taxon>
        <taxon>Natronospiraceae</taxon>
        <taxon>Natronospira</taxon>
    </lineage>
</organism>
<feature type="compositionally biased region" description="Basic and acidic residues" evidence="1">
    <location>
        <begin position="36"/>
        <end position="47"/>
    </location>
</feature>
<feature type="region of interest" description="Disordered" evidence="1">
    <location>
        <begin position="36"/>
        <end position="57"/>
    </location>
</feature>
<keyword evidence="2" id="KW-0732">Signal</keyword>
<evidence type="ECO:0000256" key="1">
    <source>
        <dbReference type="SAM" id="MobiDB-lite"/>
    </source>
</evidence>
<dbReference type="Proteomes" id="UP001302316">
    <property type="component" value="Unassembled WGS sequence"/>
</dbReference>
<sequence>MRKHSVFLVIAMGLLPWSPTPVSAEGLGGAQDFAARDWQGDRQRPNERQPSPRRGGLDFDYSHISVWAGTEELDESGLEGDSWRVEGAYETGESSYVFLNWQEGDYEELGSRVSRELGLGLHEHYADRSSFFVTLSYLQDRWSDDELSRSDWNLLRGRYGVRARPTDRLELDAAVVYSRATGSTDLDSRWSFDLGLSVYLGDNIALRAAGIDLDGLQPSTQLGLRVEFAGF</sequence>
<dbReference type="SUPFAM" id="SSF56935">
    <property type="entry name" value="Porins"/>
    <property type="match status" value="1"/>
</dbReference>
<name>A0AAP6JF69_9GAMM</name>
<feature type="signal peptide" evidence="2">
    <location>
        <begin position="1"/>
        <end position="24"/>
    </location>
</feature>
<dbReference type="RefSeq" id="WP_346051753.1">
    <property type="nucleotide sequence ID" value="NZ_JAYGII010000016.1"/>
</dbReference>
<keyword evidence="4" id="KW-1185">Reference proteome</keyword>
<accession>A0AAP6JF69</accession>
<reference evidence="3 4" key="1">
    <citation type="submission" date="2023-12" db="EMBL/GenBank/DDBJ databases">
        <title>Whole-genome sequencing of halo(alkali)philic microorganisms from hypersaline lakes.</title>
        <authorList>
            <person name="Sorokin D.Y."/>
            <person name="Merkel A.Y."/>
            <person name="Messina E."/>
            <person name="Yakimov M."/>
        </authorList>
    </citation>
    <scope>NUCLEOTIDE SEQUENCE [LARGE SCALE GENOMIC DNA]</scope>
    <source>
        <strain evidence="3 4">AB-CW1</strain>
    </source>
</reference>
<evidence type="ECO:0000313" key="3">
    <source>
        <dbReference type="EMBL" id="MEA5445885.1"/>
    </source>
</evidence>
<proteinExistence type="predicted"/>
<comment type="caution">
    <text evidence="3">The sequence shown here is derived from an EMBL/GenBank/DDBJ whole genome shotgun (WGS) entry which is preliminary data.</text>
</comment>
<evidence type="ECO:0000256" key="2">
    <source>
        <dbReference type="SAM" id="SignalP"/>
    </source>
</evidence>
<dbReference type="AlphaFoldDB" id="A0AAP6JF69"/>
<dbReference type="EMBL" id="JAYGII010000016">
    <property type="protein sequence ID" value="MEA5445885.1"/>
    <property type="molecule type" value="Genomic_DNA"/>
</dbReference>